<feature type="repeat" description="TPR" evidence="1">
    <location>
        <begin position="17"/>
        <end position="50"/>
    </location>
</feature>
<dbReference type="PROSITE" id="PS50005">
    <property type="entry name" value="TPR"/>
    <property type="match status" value="3"/>
</dbReference>
<evidence type="ECO:0000313" key="3">
    <source>
        <dbReference type="EMBL" id="QFZ19559.1"/>
    </source>
</evidence>
<feature type="transmembrane region" description="Helical" evidence="2">
    <location>
        <begin position="373"/>
        <end position="393"/>
    </location>
</feature>
<dbReference type="SMART" id="SM00028">
    <property type="entry name" value="TPR"/>
    <property type="match status" value="6"/>
</dbReference>
<feature type="transmembrane region" description="Helical" evidence="2">
    <location>
        <begin position="278"/>
        <end position="299"/>
    </location>
</feature>
<accession>A0A5Q0H049</accession>
<feature type="transmembrane region" description="Helical" evidence="2">
    <location>
        <begin position="399"/>
        <end position="419"/>
    </location>
</feature>
<keyword evidence="2" id="KW-0472">Membrane</keyword>
<keyword evidence="4" id="KW-1185">Reference proteome</keyword>
<organism evidence="3 4">
    <name type="scientific">Saccharothrix syringae</name>
    <name type="common">Nocardiopsis syringae</name>
    <dbReference type="NCBI Taxonomy" id="103733"/>
    <lineage>
        <taxon>Bacteria</taxon>
        <taxon>Bacillati</taxon>
        <taxon>Actinomycetota</taxon>
        <taxon>Actinomycetes</taxon>
        <taxon>Pseudonocardiales</taxon>
        <taxon>Pseudonocardiaceae</taxon>
        <taxon>Saccharothrix</taxon>
    </lineage>
</organism>
<dbReference type="PANTHER" id="PTHR44216:SF3">
    <property type="entry name" value="PROTEIN O-MANNOSYL-TRANSFERASE TMTC2"/>
    <property type="match status" value="1"/>
</dbReference>
<sequence>MPDERGDRRGGGMDDVVGVAVRRGQALLDLGRHREAEAQFRTALAASPGDPVTHTLLAQALLRQQRYDEARDHSRAALAADPEHVPAHSALAASLGGLEQLPEALEVVRRALDLAPGFAGLHLQHAYVLMAQDRPAEALASAERARALDPEDSDTATARAAALHELRRFDEADAAVAEALRLDPQNAEAHRLKGLLALRRGGSGSAVSAHRTALHLDPTDRHAREGLSLALKSRNPLYLALLRFNLWLNSVPTGVRVAVALLPFLLTRFLKPFSGQAWATALVVVVIGLVVLSWTLEPLMNCVLLLGRDRHLLGRAARRATFTFLGFAAAAITAVVLATAGGPGQLVGLAFGLGLWAMATGSGHTVREDRRGLLNVGSAVAAVLGATAFAAILAGAPGATLAVGLVLLGGVVATWVTVLS</sequence>
<reference evidence="4" key="1">
    <citation type="journal article" date="2021" name="Curr. Microbiol.">
        <title>Complete genome of nocamycin-producing strain Saccharothrix syringae NRRL B-16468 reveals the biosynthetic potential for secondary metabolites.</title>
        <authorList>
            <person name="Mo X."/>
            <person name="Yang S."/>
        </authorList>
    </citation>
    <scope>NUCLEOTIDE SEQUENCE [LARGE SCALE GENOMIC DNA]</scope>
    <source>
        <strain evidence="4">ATCC 51364 / DSM 43886 / JCM 6844 / KCTC 9398 / NBRC 14523 / NRRL B-16468 / INA 2240</strain>
    </source>
</reference>
<dbReference type="InterPro" id="IPR019734">
    <property type="entry name" value="TPR_rpt"/>
</dbReference>
<evidence type="ECO:0000256" key="1">
    <source>
        <dbReference type="PROSITE-ProRule" id="PRU00339"/>
    </source>
</evidence>
<dbReference type="KEGG" id="ssyi:EKG83_20860"/>
<keyword evidence="2" id="KW-0812">Transmembrane</keyword>
<feature type="transmembrane region" description="Helical" evidence="2">
    <location>
        <begin position="320"/>
        <end position="340"/>
    </location>
</feature>
<dbReference type="GO" id="GO:0035269">
    <property type="term" value="P:protein O-linked glycosylation via mannose"/>
    <property type="evidence" value="ECO:0007669"/>
    <property type="project" value="TreeGrafter"/>
</dbReference>
<dbReference type="InterPro" id="IPR052384">
    <property type="entry name" value="TMTC_O-mannosyltransferase"/>
</dbReference>
<gene>
    <name evidence="3" type="ORF">EKG83_20860</name>
</gene>
<dbReference type="Gene3D" id="1.25.40.10">
    <property type="entry name" value="Tetratricopeptide repeat domain"/>
    <property type="match status" value="1"/>
</dbReference>
<dbReference type="Pfam" id="PF14559">
    <property type="entry name" value="TPR_19"/>
    <property type="match status" value="2"/>
</dbReference>
<evidence type="ECO:0000256" key="2">
    <source>
        <dbReference type="SAM" id="Phobius"/>
    </source>
</evidence>
<dbReference type="AlphaFoldDB" id="A0A5Q0H049"/>
<dbReference type="EMBL" id="CP034550">
    <property type="protein sequence ID" value="QFZ19559.1"/>
    <property type="molecule type" value="Genomic_DNA"/>
</dbReference>
<dbReference type="Proteomes" id="UP000325787">
    <property type="component" value="Chromosome"/>
</dbReference>
<dbReference type="SUPFAM" id="SSF48452">
    <property type="entry name" value="TPR-like"/>
    <property type="match status" value="1"/>
</dbReference>
<dbReference type="PANTHER" id="PTHR44216">
    <property type="entry name" value="PROTEIN O-MANNOSYL-TRANSFERASE TMTC2"/>
    <property type="match status" value="1"/>
</dbReference>
<feature type="transmembrane region" description="Helical" evidence="2">
    <location>
        <begin position="346"/>
        <end position="366"/>
    </location>
</feature>
<name>A0A5Q0H049_SACSY</name>
<proteinExistence type="predicted"/>
<keyword evidence="1" id="KW-0802">TPR repeat</keyword>
<feature type="repeat" description="TPR" evidence="1">
    <location>
        <begin position="51"/>
        <end position="84"/>
    </location>
</feature>
<dbReference type="InterPro" id="IPR011990">
    <property type="entry name" value="TPR-like_helical_dom_sf"/>
</dbReference>
<feature type="repeat" description="TPR" evidence="1">
    <location>
        <begin position="153"/>
        <end position="186"/>
    </location>
</feature>
<dbReference type="OrthoDB" id="3689697at2"/>
<dbReference type="GO" id="GO:0000030">
    <property type="term" value="F:mannosyltransferase activity"/>
    <property type="evidence" value="ECO:0007669"/>
    <property type="project" value="TreeGrafter"/>
</dbReference>
<keyword evidence="2" id="KW-1133">Transmembrane helix</keyword>
<evidence type="ECO:0000313" key="4">
    <source>
        <dbReference type="Proteomes" id="UP000325787"/>
    </source>
</evidence>
<protein>
    <submittedName>
        <fullName evidence="3">Tetratricopeptide repeat protein</fullName>
    </submittedName>
</protein>
<feature type="transmembrane region" description="Helical" evidence="2">
    <location>
        <begin position="244"/>
        <end position="266"/>
    </location>
</feature>